<evidence type="ECO:0000256" key="6">
    <source>
        <dbReference type="ARBA" id="ARBA00022989"/>
    </source>
</evidence>
<keyword evidence="5" id="KW-0133">Cell shape</keyword>
<feature type="transmembrane region" description="Helical" evidence="8">
    <location>
        <begin position="142"/>
        <end position="162"/>
    </location>
</feature>
<evidence type="ECO:0000256" key="8">
    <source>
        <dbReference type="SAM" id="Phobius"/>
    </source>
</evidence>
<dbReference type="AlphaFoldDB" id="A0A5A7MS88"/>
<comment type="caution">
    <text evidence="9">The sequence shown here is derived from an EMBL/GenBank/DDBJ whole genome shotgun (WGS) entry which is preliminary data.</text>
</comment>
<sequence>MVRYERTQQSGDYAAERLLPFLLALFLTMMMQLPIGDGTGNVPVPHLTLMLVYYWSIHRPELLPVPAVAVIGLFQDLLWGGPPGLNMIVLLVARVILSNQQALFVRQSFGVGWAGFVPVVFLAMGLTWLIVCLYYGMLVSMLPLVGHGLVTLAAYPLLGWLFGRFDRFLKPD</sequence>
<dbReference type="RefSeq" id="WP_210431536.1">
    <property type="nucleotide sequence ID" value="NZ_BKCL01000004.1"/>
</dbReference>
<proteinExistence type="inferred from homology"/>
<dbReference type="GO" id="GO:0008360">
    <property type="term" value="P:regulation of cell shape"/>
    <property type="evidence" value="ECO:0007669"/>
    <property type="project" value="UniProtKB-KW"/>
</dbReference>
<dbReference type="GO" id="GO:0005886">
    <property type="term" value="C:plasma membrane"/>
    <property type="evidence" value="ECO:0007669"/>
    <property type="project" value="UniProtKB-SubCell"/>
</dbReference>
<evidence type="ECO:0000313" key="10">
    <source>
        <dbReference type="Proteomes" id="UP000322084"/>
    </source>
</evidence>
<name>A0A5A7MS88_9PROT</name>
<comment type="subcellular location">
    <subcellularLocation>
        <location evidence="1">Cell membrane</location>
        <topology evidence="1">Multi-pass membrane protein</topology>
    </subcellularLocation>
</comment>
<feature type="transmembrane region" description="Helical" evidence="8">
    <location>
        <begin position="77"/>
        <end position="97"/>
    </location>
</feature>
<accession>A0A5A7MS88</accession>
<dbReference type="Pfam" id="PF04093">
    <property type="entry name" value="MreD"/>
    <property type="match status" value="1"/>
</dbReference>
<evidence type="ECO:0000313" key="9">
    <source>
        <dbReference type="EMBL" id="GEQ97868.1"/>
    </source>
</evidence>
<feature type="transmembrane region" description="Helical" evidence="8">
    <location>
        <begin position="109"/>
        <end position="136"/>
    </location>
</feature>
<keyword evidence="7 8" id="KW-0472">Membrane</keyword>
<dbReference type="InterPro" id="IPR007227">
    <property type="entry name" value="Cell_shape_determining_MreD"/>
</dbReference>
<evidence type="ECO:0000256" key="7">
    <source>
        <dbReference type="ARBA" id="ARBA00023136"/>
    </source>
</evidence>
<gene>
    <name evidence="9" type="ORF">JCM17844_15050</name>
</gene>
<protein>
    <submittedName>
        <fullName evidence="9">Rod shape-determining protein MreD</fullName>
    </submittedName>
</protein>
<dbReference type="NCBIfam" id="TIGR03426">
    <property type="entry name" value="shape_MreD"/>
    <property type="match status" value="1"/>
</dbReference>
<evidence type="ECO:0000256" key="1">
    <source>
        <dbReference type="ARBA" id="ARBA00004651"/>
    </source>
</evidence>
<dbReference type="EMBL" id="BKCL01000004">
    <property type="protein sequence ID" value="GEQ97868.1"/>
    <property type="molecule type" value="Genomic_DNA"/>
</dbReference>
<reference evidence="9 10" key="1">
    <citation type="submission" date="2019-09" db="EMBL/GenBank/DDBJ databases">
        <title>NBRP : Genome information of microbial organism related human and environment.</title>
        <authorList>
            <person name="Hattori M."/>
            <person name="Oshima K."/>
            <person name="Inaba H."/>
            <person name="Suda W."/>
            <person name="Sakamoto M."/>
            <person name="Iino T."/>
            <person name="Kitahara M."/>
            <person name="Oshida Y."/>
            <person name="Iida T."/>
            <person name="Kudo T."/>
            <person name="Itoh T."/>
            <person name="Ohkuma M."/>
        </authorList>
    </citation>
    <scope>NUCLEOTIDE SEQUENCE [LARGE SCALE GENOMIC DNA]</scope>
    <source>
        <strain evidence="9 10">Hi-2</strain>
    </source>
</reference>
<organism evidence="9 10">
    <name type="scientific">Iodidimonas gelatinilytica</name>
    <dbReference type="NCBI Taxonomy" id="1236966"/>
    <lineage>
        <taxon>Bacteria</taxon>
        <taxon>Pseudomonadati</taxon>
        <taxon>Pseudomonadota</taxon>
        <taxon>Alphaproteobacteria</taxon>
        <taxon>Iodidimonadales</taxon>
        <taxon>Iodidimonadaceae</taxon>
        <taxon>Iodidimonas</taxon>
    </lineage>
</organism>
<feature type="transmembrane region" description="Helical" evidence="8">
    <location>
        <begin position="18"/>
        <end position="35"/>
    </location>
</feature>
<keyword evidence="4 8" id="KW-0812">Transmembrane</keyword>
<keyword evidence="6 8" id="KW-1133">Transmembrane helix</keyword>
<evidence type="ECO:0000256" key="4">
    <source>
        <dbReference type="ARBA" id="ARBA00022692"/>
    </source>
</evidence>
<dbReference type="Proteomes" id="UP000322084">
    <property type="component" value="Unassembled WGS sequence"/>
</dbReference>
<evidence type="ECO:0000256" key="5">
    <source>
        <dbReference type="ARBA" id="ARBA00022960"/>
    </source>
</evidence>
<comment type="similarity">
    <text evidence="2">Belongs to the MreD family.</text>
</comment>
<keyword evidence="3" id="KW-1003">Cell membrane</keyword>
<evidence type="ECO:0000256" key="2">
    <source>
        <dbReference type="ARBA" id="ARBA00007776"/>
    </source>
</evidence>
<evidence type="ECO:0000256" key="3">
    <source>
        <dbReference type="ARBA" id="ARBA00022475"/>
    </source>
</evidence>